<dbReference type="PANTHER" id="PTHR13420">
    <property type="entry name" value="UPF0235 PROTEIN C15ORF40"/>
    <property type="match status" value="1"/>
</dbReference>
<comment type="similarity">
    <text evidence="1 2">Belongs to the UPF0235 family.</text>
</comment>
<protein>
    <recommendedName>
        <fullName evidence="2">UPF0235 protein SAMN05421850_10330</fullName>
    </recommendedName>
</protein>
<evidence type="ECO:0000256" key="1">
    <source>
        <dbReference type="ARBA" id="ARBA00010364"/>
    </source>
</evidence>
<reference evidence="3 4" key="1">
    <citation type="submission" date="2016-10" db="EMBL/GenBank/DDBJ databases">
        <authorList>
            <person name="de Groot N.N."/>
        </authorList>
    </citation>
    <scope>NUCLEOTIDE SEQUENCE [LARGE SCALE GENOMIC DNA]</scope>
    <source>
        <strain evidence="3 4">DSM 28010</strain>
    </source>
</reference>
<evidence type="ECO:0000313" key="4">
    <source>
        <dbReference type="Proteomes" id="UP000199340"/>
    </source>
</evidence>
<dbReference type="Pfam" id="PF02594">
    <property type="entry name" value="DUF167"/>
    <property type="match status" value="1"/>
</dbReference>
<dbReference type="Gene3D" id="3.30.1200.10">
    <property type="entry name" value="YggU-like"/>
    <property type="match status" value="1"/>
</dbReference>
<dbReference type="NCBIfam" id="TIGR00251">
    <property type="entry name" value="DUF167 family protein"/>
    <property type="match status" value="1"/>
</dbReference>
<dbReference type="AlphaFoldDB" id="A0A1G8KTF0"/>
<dbReference type="InterPro" id="IPR036591">
    <property type="entry name" value="YggU-like_sf"/>
</dbReference>
<evidence type="ECO:0000313" key="3">
    <source>
        <dbReference type="EMBL" id="SDI46639.1"/>
    </source>
</evidence>
<dbReference type="GO" id="GO:0005737">
    <property type="term" value="C:cytoplasm"/>
    <property type="evidence" value="ECO:0007669"/>
    <property type="project" value="TreeGrafter"/>
</dbReference>
<dbReference type="OrthoDB" id="3176309at2"/>
<dbReference type="HAMAP" id="MF_00634">
    <property type="entry name" value="UPF0235"/>
    <property type="match status" value="1"/>
</dbReference>
<dbReference type="SMART" id="SM01152">
    <property type="entry name" value="DUF167"/>
    <property type="match status" value="1"/>
</dbReference>
<organism evidence="3 4">
    <name type="scientific">Lutimaribacter saemankumensis</name>
    <dbReference type="NCBI Taxonomy" id="490829"/>
    <lineage>
        <taxon>Bacteria</taxon>
        <taxon>Pseudomonadati</taxon>
        <taxon>Pseudomonadota</taxon>
        <taxon>Alphaproteobacteria</taxon>
        <taxon>Rhodobacterales</taxon>
        <taxon>Roseobacteraceae</taxon>
        <taxon>Lutimaribacter</taxon>
    </lineage>
</organism>
<dbReference type="RefSeq" id="WP_090028001.1">
    <property type="nucleotide sequence ID" value="NZ_FNEB01000003.1"/>
</dbReference>
<proteinExistence type="inferred from homology"/>
<name>A0A1G8KTF0_9RHOB</name>
<keyword evidence="4" id="KW-1185">Reference proteome</keyword>
<gene>
    <name evidence="3" type="ORF">SAMN05421850_10330</name>
</gene>
<dbReference type="InterPro" id="IPR003746">
    <property type="entry name" value="DUF167"/>
</dbReference>
<dbReference type="SUPFAM" id="SSF69786">
    <property type="entry name" value="YggU-like"/>
    <property type="match status" value="1"/>
</dbReference>
<sequence>MANDLPDLSHLARPGAEFALRVTPKASRDRIVAEGDALRVYVTTPPEDGKANAAVQKLLAKALGVAKSRLTLMRGQTSRDKLFRLD</sequence>
<dbReference type="Proteomes" id="UP000199340">
    <property type="component" value="Unassembled WGS sequence"/>
</dbReference>
<dbReference type="PANTHER" id="PTHR13420:SF7">
    <property type="entry name" value="UPF0235 PROTEIN C15ORF40"/>
    <property type="match status" value="1"/>
</dbReference>
<accession>A0A1G8KTF0</accession>
<dbReference type="EMBL" id="FNEB01000003">
    <property type="protein sequence ID" value="SDI46639.1"/>
    <property type="molecule type" value="Genomic_DNA"/>
</dbReference>
<dbReference type="STRING" id="490829.SAMN05421850_10330"/>
<evidence type="ECO:0000256" key="2">
    <source>
        <dbReference type="HAMAP-Rule" id="MF_00634"/>
    </source>
</evidence>